<proteinExistence type="predicted"/>
<gene>
    <name evidence="1" type="ORF">EV201_1256</name>
</gene>
<accession>A0A4V2FT36</accession>
<evidence type="ECO:0000313" key="2">
    <source>
        <dbReference type="Proteomes" id="UP000293562"/>
    </source>
</evidence>
<reference evidence="1 2" key="1">
    <citation type="submission" date="2019-02" db="EMBL/GenBank/DDBJ databases">
        <title>Genomic Encyclopedia of Type Strains, Phase IV (KMG-IV): sequencing the most valuable type-strain genomes for metagenomic binning, comparative biology and taxonomic classification.</title>
        <authorList>
            <person name="Goeker M."/>
        </authorList>
    </citation>
    <scope>NUCLEOTIDE SEQUENCE [LARGE SCALE GENOMIC DNA]</scope>
    <source>
        <strain evidence="1 2">DSM 28825</strain>
    </source>
</reference>
<protein>
    <submittedName>
        <fullName evidence="1">Uncharacterized protein</fullName>
    </submittedName>
</protein>
<keyword evidence="2" id="KW-1185">Reference proteome</keyword>
<organism evidence="1 2">
    <name type="scientific">Ancylomarina subtilis</name>
    <dbReference type="NCBI Taxonomy" id="1639035"/>
    <lineage>
        <taxon>Bacteria</taxon>
        <taxon>Pseudomonadati</taxon>
        <taxon>Bacteroidota</taxon>
        <taxon>Bacteroidia</taxon>
        <taxon>Marinilabiliales</taxon>
        <taxon>Marinifilaceae</taxon>
        <taxon>Ancylomarina</taxon>
    </lineage>
</organism>
<dbReference type="AlphaFoldDB" id="A0A4V2FT36"/>
<dbReference type="RefSeq" id="WP_130306585.1">
    <property type="nucleotide sequence ID" value="NZ_SHKN01000001.1"/>
</dbReference>
<dbReference type="EMBL" id="SHKN01000001">
    <property type="protein sequence ID" value="RZT96615.1"/>
    <property type="molecule type" value="Genomic_DNA"/>
</dbReference>
<dbReference type="Proteomes" id="UP000293562">
    <property type="component" value="Unassembled WGS sequence"/>
</dbReference>
<evidence type="ECO:0000313" key="1">
    <source>
        <dbReference type="EMBL" id="RZT96615.1"/>
    </source>
</evidence>
<comment type="caution">
    <text evidence="1">The sequence shown here is derived from an EMBL/GenBank/DDBJ whole genome shotgun (WGS) entry which is preliminary data.</text>
</comment>
<sequence length="277" mass="33286">MIITIDKNEYTLPRIEDLSIDKGTQIEQIREKDNLKLKDIKRIFTILLDCPLVEINKVEERQIRLLFDNLIFFDNTAQFPVIKSFYINGREFNLIDFENMTVKEFVDLDYFLTQDVYNNYSEILNILYKPIKSKNSNSIYTNTYNRIKSFKNRTLCYSSNETATTKQIKTENQELFKEHISYFQAKIVLFCFLDWKRSIYNDYGLTREEEPTEETEEEIIVAEDNTESMSSYWGFYHILQTVSRSNIIELDVWMQRNIKELLKRIVYEEDKLAFQKK</sequence>
<name>A0A4V2FT36_9BACT</name>